<evidence type="ECO:0000313" key="3">
    <source>
        <dbReference type="EMBL" id="ETO27479.1"/>
    </source>
</evidence>
<feature type="region of interest" description="Disordered" evidence="1">
    <location>
        <begin position="396"/>
        <end position="427"/>
    </location>
</feature>
<feature type="compositionally biased region" description="Basic and acidic residues" evidence="1">
    <location>
        <begin position="484"/>
        <end position="502"/>
    </location>
</feature>
<keyword evidence="4" id="KW-1185">Reference proteome</keyword>
<gene>
    <name evidence="3" type="ORF">RFI_09652</name>
</gene>
<feature type="compositionally biased region" description="Polar residues" evidence="1">
    <location>
        <begin position="471"/>
        <end position="483"/>
    </location>
</feature>
<feature type="compositionally biased region" description="Low complexity" evidence="1">
    <location>
        <begin position="316"/>
        <end position="341"/>
    </location>
</feature>
<evidence type="ECO:0000256" key="1">
    <source>
        <dbReference type="SAM" id="MobiDB-lite"/>
    </source>
</evidence>
<dbReference type="EMBL" id="ASPP01007231">
    <property type="protein sequence ID" value="ETO27479.1"/>
    <property type="molecule type" value="Genomic_DNA"/>
</dbReference>
<feature type="region of interest" description="Disordered" evidence="1">
    <location>
        <begin position="458"/>
        <end position="509"/>
    </location>
</feature>
<reference evidence="3 4" key="1">
    <citation type="journal article" date="2013" name="Curr. Biol.">
        <title>The Genome of the Foraminiferan Reticulomyxa filosa.</title>
        <authorList>
            <person name="Glockner G."/>
            <person name="Hulsmann N."/>
            <person name="Schleicher M."/>
            <person name="Noegel A.A."/>
            <person name="Eichinger L."/>
            <person name="Gallinger C."/>
            <person name="Pawlowski J."/>
            <person name="Sierra R."/>
            <person name="Euteneuer U."/>
            <person name="Pillet L."/>
            <person name="Moustafa A."/>
            <person name="Platzer M."/>
            <person name="Groth M."/>
            <person name="Szafranski K."/>
            <person name="Schliwa M."/>
        </authorList>
    </citation>
    <scope>NUCLEOTIDE SEQUENCE [LARGE SCALE GENOMIC DNA]</scope>
</reference>
<feature type="transmembrane region" description="Helical" evidence="2">
    <location>
        <begin position="766"/>
        <end position="790"/>
    </location>
</feature>
<organism evidence="3 4">
    <name type="scientific">Reticulomyxa filosa</name>
    <dbReference type="NCBI Taxonomy" id="46433"/>
    <lineage>
        <taxon>Eukaryota</taxon>
        <taxon>Sar</taxon>
        <taxon>Rhizaria</taxon>
        <taxon>Retaria</taxon>
        <taxon>Foraminifera</taxon>
        <taxon>Monothalamids</taxon>
        <taxon>Reticulomyxidae</taxon>
        <taxon>Reticulomyxa</taxon>
    </lineage>
</organism>
<dbReference type="AlphaFoldDB" id="X6NP71"/>
<accession>X6NP71</accession>
<evidence type="ECO:0000256" key="2">
    <source>
        <dbReference type="SAM" id="Phobius"/>
    </source>
</evidence>
<feature type="region of interest" description="Disordered" evidence="1">
    <location>
        <begin position="312"/>
        <end position="346"/>
    </location>
</feature>
<dbReference type="Proteomes" id="UP000023152">
    <property type="component" value="Unassembled WGS sequence"/>
</dbReference>
<comment type="caution">
    <text evidence="3">The sequence shown here is derived from an EMBL/GenBank/DDBJ whole genome shotgun (WGS) entry which is preliminary data.</text>
</comment>
<feature type="compositionally biased region" description="Polar residues" evidence="1">
    <location>
        <begin position="401"/>
        <end position="418"/>
    </location>
</feature>
<dbReference type="OrthoDB" id="420187at2759"/>
<sequence>MEKPYNAYMLVYRQKLVENKELEKKLESDNGKQLRIAEPVERNIWQDHLEFFTDRNVFDFDYLTFLWNIVETVLVRCGDSERKKKYSSSEFALVPTLREINETRPSEDDVLRTIQITTSFVFEVLVRSKDNASYPQWMQELYQLYVMSQPGRRWLLHKVCTQPQWFANIVFRCTHEAVRLAFVDLLLGVLMMQRSHEKHNYMKFVEALNRNDTAESADEWPNLNQSSSAEILNADHFCCARFITKMVRYLALTTEYHREYHNFFVLLHGIATLGWEERRLMIRIGTIRAIIAFYQNDWFHMHFNRGILQQTKENSNDNNANSNNANGSNNNNSNSNNGNSDNKGKKQFKRILPPRVNELIKLLSVLIRSCSTATFIAPTDLNRIQAMERSKRVEVAKPSAVVTQPVETQPSPQQSTQDIKTHQDLQSQVSVTTQVQSETSPQVEVNAQSTQAITATTATTTTNADTRPAQPSDNTASSASQSEMKTKEENKTSEAEKTAEAKGKKKTSKMTEIDFSKIDVKACTQRPPNCMDKERDPILLDEQDRWAIWCGFDPNLPFDSHNSWKLSSAIDPLPSLEEYQRYQEDQKHLQQYQKDHKNEPLPPDLQKISQQKAPTHFPRKLTKVSLFIRLTSDRSGDYGDCPHEATVRDILLYWCFNNKPFTDHVLSWCLGNLREEFNNHRNDFLPWLLLMEKILQQRDMYFEKNCRFWISRLSQLLNNCAETNASGTDLLMYQLMSWFQRLTVRVPEIAEIITQNVELYSIIDRLLFFLSFFFLYLFLNQTTMFSCCLLF</sequence>
<feature type="compositionally biased region" description="Low complexity" evidence="1">
    <location>
        <begin position="458"/>
        <end position="470"/>
    </location>
</feature>
<keyword evidence="2" id="KW-1133">Transmembrane helix</keyword>
<evidence type="ECO:0000313" key="4">
    <source>
        <dbReference type="Proteomes" id="UP000023152"/>
    </source>
</evidence>
<keyword evidence="2" id="KW-0472">Membrane</keyword>
<name>X6NP71_RETFI</name>
<keyword evidence="2" id="KW-0812">Transmembrane</keyword>
<proteinExistence type="predicted"/>
<protein>
    <submittedName>
        <fullName evidence="3">Myb domain-containing protein</fullName>
    </submittedName>
</protein>